<sequence>MLILELKVLDMNTTNWEELAEHRFCWIQTLPDSDSLLISWEPPDKLNKMILCCGEWCFLDLTTKIQV</sequence>
<dbReference type="EMBL" id="HACG01001836">
    <property type="protein sequence ID" value="CEK48701.1"/>
    <property type="molecule type" value="Transcribed_RNA"/>
</dbReference>
<dbReference type="AlphaFoldDB" id="A0A0B6XYS9"/>
<name>A0A0B6XYS9_9EUPU</name>
<evidence type="ECO:0000313" key="1">
    <source>
        <dbReference type="EMBL" id="CEK48701.1"/>
    </source>
</evidence>
<organism evidence="1">
    <name type="scientific">Arion vulgaris</name>
    <dbReference type="NCBI Taxonomy" id="1028688"/>
    <lineage>
        <taxon>Eukaryota</taxon>
        <taxon>Metazoa</taxon>
        <taxon>Spiralia</taxon>
        <taxon>Lophotrochozoa</taxon>
        <taxon>Mollusca</taxon>
        <taxon>Gastropoda</taxon>
        <taxon>Heterobranchia</taxon>
        <taxon>Euthyneura</taxon>
        <taxon>Panpulmonata</taxon>
        <taxon>Eupulmonata</taxon>
        <taxon>Stylommatophora</taxon>
        <taxon>Helicina</taxon>
        <taxon>Arionoidea</taxon>
        <taxon>Arionidae</taxon>
        <taxon>Arion</taxon>
    </lineage>
</organism>
<proteinExistence type="predicted"/>
<protein>
    <submittedName>
        <fullName evidence="1">Uncharacterized protein</fullName>
    </submittedName>
</protein>
<reference evidence="1" key="1">
    <citation type="submission" date="2014-12" db="EMBL/GenBank/DDBJ databases">
        <title>Insight into the proteome of Arion vulgaris.</title>
        <authorList>
            <person name="Aradska J."/>
            <person name="Bulat T."/>
            <person name="Smidak R."/>
            <person name="Sarate P."/>
            <person name="Gangsoo J."/>
            <person name="Sialana F."/>
            <person name="Bilban M."/>
            <person name="Lubec G."/>
        </authorList>
    </citation>
    <scope>NUCLEOTIDE SEQUENCE</scope>
    <source>
        <tissue evidence="1">Skin</tissue>
    </source>
</reference>
<accession>A0A0B6XYS9</accession>
<gene>
    <name evidence="1" type="primary">ORF4894</name>
</gene>